<comment type="similarity">
    <text evidence="3 4">Belongs to the RlpA family.</text>
</comment>
<protein>
    <recommendedName>
        <fullName evidence="3">Probable endolytic peptidoglycan transglycosylase RlpA</fullName>
        <ecNumber evidence="3">4.2.2.-</ecNumber>
    </recommendedName>
</protein>
<dbReference type="InterPro" id="IPR034718">
    <property type="entry name" value="RlpA"/>
</dbReference>
<dbReference type="NCBIfam" id="TIGR00413">
    <property type="entry name" value="rlpA"/>
    <property type="match status" value="1"/>
</dbReference>
<keyword evidence="2 3" id="KW-0961">Cell wall biogenesis/degradation</keyword>
<dbReference type="HAMAP" id="MF_02071">
    <property type="entry name" value="RlpA"/>
    <property type="match status" value="1"/>
</dbReference>
<dbReference type="Pfam" id="PF03330">
    <property type="entry name" value="DPBB_1"/>
    <property type="match status" value="1"/>
</dbReference>
<dbReference type="InterPro" id="IPR036908">
    <property type="entry name" value="RlpA-like_sf"/>
</dbReference>
<dbReference type="PANTHER" id="PTHR34183">
    <property type="entry name" value="ENDOLYTIC PEPTIDOGLYCAN TRANSGLYCOSYLASE RLPA"/>
    <property type="match status" value="1"/>
</dbReference>
<dbReference type="PANTHER" id="PTHR34183:SF8">
    <property type="entry name" value="ENDOLYTIC PEPTIDOGLYCAN TRANSGLYCOSYLASE RLPA-RELATED"/>
    <property type="match status" value="1"/>
</dbReference>
<feature type="signal peptide" evidence="3">
    <location>
        <begin position="1"/>
        <end position="28"/>
    </location>
</feature>
<evidence type="ECO:0000313" key="7">
    <source>
        <dbReference type="Proteomes" id="UP000199682"/>
    </source>
</evidence>
<evidence type="ECO:0000256" key="3">
    <source>
        <dbReference type="HAMAP-Rule" id="MF_02071"/>
    </source>
</evidence>
<accession>A0A1G9DEU0</accession>
<dbReference type="EC" id="4.2.2.-" evidence="3"/>
<organism evidence="6 7">
    <name type="scientific">Lentzea albidocapillata subsp. violacea</name>
    <dbReference type="NCBI Taxonomy" id="128104"/>
    <lineage>
        <taxon>Bacteria</taxon>
        <taxon>Bacillati</taxon>
        <taxon>Actinomycetota</taxon>
        <taxon>Actinomycetes</taxon>
        <taxon>Pseudonocardiales</taxon>
        <taxon>Pseudonocardiaceae</taxon>
        <taxon>Lentzea</taxon>
    </lineage>
</organism>
<dbReference type="EMBL" id="FNET01000006">
    <property type="protein sequence ID" value="SDK62386.1"/>
    <property type="molecule type" value="Genomic_DNA"/>
</dbReference>
<dbReference type="Proteomes" id="UP000199682">
    <property type="component" value="Unassembled WGS sequence"/>
</dbReference>
<name>A0A1G9DEU0_9PSEU</name>
<evidence type="ECO:0000256" key="1">
    <source>
        <dbReference type="ARBA" id="ARBA00023239"/>
    </source>
</evidence>
<sequence length="118" mass="12229" precursor="true">MAKTLAATGLTLASLAATAVFLSPVASAETCKASYYSGGGTTASGERFDPNKLTAAHKTLPFGTRVKVKNRSNGKTVTVRINDRGPFITGRCVDLTPRAFKTIAPLSQGVVGVTVTKV</sequence>
<dbReference type="GO" id="GO:0071555">
    <property type="term" value="P:cell wall organization"/>
    <property type="evidence" value="ECO:0007669"/>
    <property type="project" value="UniProtKB-KW"/>
</dbReference>
<reference evidence="7" key="1">
    <citation type="submission" date="2016-10" db="EMBL/GenBank/DDBJ databases">
        <authorList>
            <person name="Varghese N."/>
            <person name="Submissions S."/>
        </authorList>
    </citation>
    <scope>NUCLEOTIDE SEQUENCE [LARGE SCALE GENOMIC DNA]</scope>
    <source>
        <strain evidence="7">DSM 44796</strain>
    </source>
</reference>
<keyword evidence="1 3" id="KW-0456">Lyase</keyword>
<feature type="chain" id="PRO_5011803910" description="Probable endolytic peptidoglycan transglycosylase RlpA" evidence="3">
    <location>
        <begin position="29"/>
        <end position="118"/>
    </location>
</feature>
<dbReference type="SUPFAM" id="SSF50685">
    <property type="entry name" value="Barwin-like endoglucanases"/>
    <property type="match status" value="1"/>
</dbReference>
<dbReference type="InterPro" id="IPR009009">
    <property type="entry name" value="RlpA-like_DPBB"/>
</dbReference>
<evidence type="ECO:0000313" key="6">
    <source>
        <dbReference type="EMBL" id="SDK62386.1"/>
    </source>
</evidence>
<dbReference type="AlphaFoldDB" id="A0A1G9DEU0"/>
<dbReference type="GO" id="GO:0008932">
    <property type="term" value="F:lytic endotransglycosylase activity"/>
    <property type="evidence" value="ECO:0007669"/>
    <property type="project" value="UniProtKB-UniRule"/>
</dbReference>
<dbReference type="Gene3D" id="2.40.40.10">
    <property type="entry name" value="RlpA-like domain"/>
    <property type="match status" value="1"/>
</dbReference>
<proteinExistence type="inferred from homology"/>
<keyword evidence="6" id="KW-0449">Lipoprotein</keyword>
<dbReference type="CDD" id="cd22268">
    <property type="entry name" value="DPBB_RlpA-like"/>
    <property type="match status" value="1"/>
</dbReference>
<comment type="function">
    <text evidence="3">Lytic transglycosylase with a strong preference for naked glycan strands that lack stem peptides.</text>
</comment>
<dbReference type="InterPro" id="IPR012997">
    <property type="entry name" value="RplA"/>
</dbReference>
<dbReference type="RefSeq" id="WP_090006680.1">
    <property type="nucleotide sequence ID" value="NZ_FNET01000006.1"/>
</dbReference>
<feature type="domain" description="RlpA-like protein double-psi beta-barrel" evidence="5">
    <location>
        <begin position="30"/>
        <end position="114"/>
    </location>
</feature>
<evidence type="ECO:0000256" key="2">
    <source>
        <dbReference type="ARBA" id="ARBA00023316"/>
    </source>
</evidence>
<keyword evidence="3" id="KW-0732">Signal</keyword>
<dbReference type="GO" id="GO:0000270">
    <property type="term" value="P:peptidoglycan metabolic process"/>
    <property type="evidence" value="ECO:0007669"/>
    <property type="project" value="UniProtKB-UniRule"/>
</dbReference>
<evidence type="ECO:0000259" key="5">
    <source>
        <dbReference type="Pfam" id="PF03330"/>
    </source>
</evidence>
<evidence type="ECO:0000256" key="4">
    <source>
        <dbReference type="RuleBase" id="RU003495"/>
    </source>
</evidence>
<gene>
    <name evidence="3" type="primary">rlpA</name>
    <name evidence="6" type="ORF">SAMN04488074_106241</name>
</gene>